<comment type="caution">
    <text evidence="1">The sequence shown here is derived from an EMBL/GenBank/DDBJ whole genome shotgun (WGS) entry which is preliminary data.</text>
</comment>
<dbReference type="EMBL" id="BTRK01000001">
    <property type="protein sequence ID" value="GMR31259.1"/>
    <property type="molecule type" value="Genomic_DNA"/>
</dbReference>
<evidence type="ECO:0000313" key="1">
    <source>
        <dbReference type="EMBL" id="GMR31259.1"/>
    </source>
</evidence>
<feature type="non-terminal residue" evidence="1">
    <location>
        <position position="133"/>
    </location>
</feature>
<proteinExistence type="predicted"/>
<accession>A0AAN4Z0P6</accession>
<keyword evidence="2" id="KW-1185">Reference proteome</keyword>
<gene>
    <name evidence="1" type="ORF">PMAYCL1PPCAC_01454</name>
</gene>
<name>A0AAN4Z0P6_9BILA</name>
<dbReference type="AlphaFoldDB" id="A0AAN4Z0P6"/>
<sequence length="133" mass="15048">AFDFSDTDDTLNDVFLNLFDVLSAILKDSDPTVVQRSLASLYSKRLICFRHEEIKDDSIRSLMYGLVECINITILHLTEHGESASISLEIIKEWRKRAFTTKGQSDDSLISQFLNVLNVMSLILKSAQHNVIG</sequence>
<evidence type="ECO:0000313" key="2">
    <source>
        <dbReference type="Proteomes" id="UP001328107"/>
    </source>
</evidence>
<reference evidence="2" key="1">
    <citation type="submission" date="2022-10" db="EMBL/GenBank/DDBJ databases">
        <title>Genome assembly of Pristionchus species.</title>
        <authorList>
            <person name="Yoshida K."/>
            <person name="Sommer R.J."/>
        </authorList>
    </citation>
    <scope>NUCLEOTIDE SEQUENCE [LARGE SCALE GENOMIC DNA]</scope>
    <source>
        <strain evidence="2">RS5460</strain>
    </source>
</reference>
<feature type="non-terminal residue" evidence="1">
    <location>
        <position position="1"/>
    </location>
</feature>
<dbReference type="Proteomes" id="UP001328107">
    <property type="component" value="Unassembled WGS sequence"/>
</dbReference>
<organism evidence="1 2">
    <name type="scientific">Pristionchus mayeri</name>
    <dbReference type="NCBI Taxonomy" id="1317129"/>
    <lineage>
        <taxon>Eukaryota</taxon>
        <taxon>Metazoa</taxon>
        <taxon>Ecdysozoa</taxon>
        <taxon>Nematoda</taxon>
        <taxon>Chromadorea</taxon>
        <taxon>Rhabditida</taxon>
        <taxon>Rhabditina</taxon>
        <taxon>Diplogasteromorpha</taxon>
        <taxon>Diplogasteroidea</taxon>
        <taxon>Neodiplogasteridae</taxon>
        <taxon>Pristionchus</taxon>
    </lineage>
</organism>
<protein>
    <submittedName>
        <fullName evidence="1">Uncharacterized protein</fullName>
    </submittedName>
</protein>